<comment type="similarity">
    <text evidence="1">Belongs to the glycosyltransferase 2 family.</text>
</comment>
<dbReference type="InterPro" id="IPR001173">
    <property type="entry name" value="Glyco_trans_2-like"/>
</dbReference>
<dbReference type="AlphaFoldDB" id="A0AA51N6V9"/>
<dbReference type="GO" id="GO:0016757">
    <property type="term" value="F:glycosyltransferase activity"/>
    <property type="evidence" value="ECO:0007669"/>
    <property type="project" value="UniProtKB-KW"/>
</dbReference>
<gene>
    <name evidence="6" type="ORF">QYS48_33340</name>
</gene>
<proteinExistence type="inferred from homology"/>
<dbReference type="EC" id="2.4.-.-" evidence="6"/>
<dbReference type="SUPFAM" id="SSF53448">
    <property type="entry name" value="Nucleotide-diphospho-sugar transferases"/>
    <property type="match status" value="1"/>
</dbReference>
<feature type="transmembrane region" description="Helical" evidence="4">
    <location>
        <begin position="335"/>
        <end position="356"/>
    </location>
</feature>
<keyword evidence="4" id="KW-0812">Transmembrane</keyword>
<dbReference type="Proteomes" id="UP001244443">
    <property type="component" value="Chromosome"/>
</dbReference>
<feature type="transmembrane region" description="Helical" evidence="4">
    <location>
        <begin position="275"/>
        <end position="297"/>
    </location>
</feature>
<dbReference type="InterPro" id="IPR029044">
    <property type="entry name" value="Nucleotide-diphossugar_trans"/>
</dbReference>
<protein>
    <submittedName>
        <fullName evidence="6">Glycosyltransferase</fullName>
        <ecNumber evidence="6">2.4.-.-</ecNumber>
    </submittedName>
</protein>
<evidence type="ECO:0000256" key="3">
    <source>
        <dbReference type="ARBA" id="ARBA00022679"/>
    </source>
</evidence>
<accession>A0AA51N6V9</accession>
<dbReference type="Pfam" id="PF00535">
    <property type="entry name" value="Glycos_transf_2"/>
    <property type="match status" value="1"/>
</dbReference>
<keyword evidence="4" id="KW-0472">Membrane</keyword>
<sequence>MITFFSLVILIYSFGLLYATNVYKRMPEITESGKLKSVSLIIPFRNEKENLSVLIKSIKAIDYPKELLEILFIDDHSEDDGASIIERSRDSIPFQMKLLKLSGLEMGKKAALNFAVNEAKHEIILTTDADCTLPSDLISKMQAPFELEHINLVSGNVSFISNSLVTNLFQMEFAPLIGVGAVSIELGNPNMANGANLAFRKSIFKELDPYSTNLNVPSGDDIFLLQKLKKAFPNSFYFQKEALVKTSSPKNLRQFYNQKKRWAAKWRASADLKDAIPALMVWSFHLIYICSLIYSVLYDSYLVLGPVILLKIMAESLFIYQVLKSQKSKFSITSFGILQLIYSLYVVVFGMIANFGSYQWKERQYNTNERAGN</sequence>
<feature type="domain" description="Glycosyltransferase 2-like" evidence="5">
    <location>
        <begin position="39"/>
        <end position="207"/>
    </location>
</feature>
<evidence type="ECO:0000259" key="5">
    <source>
        <dbReference type="Pfam" id="PF00535"/>
    </source>
</evidence>
<reference evidence="6" key="1">
    <citation type="submission" date="2023-08" db="EMBL/GenBank/DDBJ databases">
        <title>Comparative genomics and taxonomic characterization of three novel marine species of genus Marivirga.</title>
        <authorList>
            <person name="Muhammad N."/>
            <person name="Kim S.-G."/>
        </authorList>
    </citation>
    <scope>NUCLEOTIDE SEQUENCE [LARGE SCALE GENOMIC DNA]</scope>
    <source>
        <strain evidence="6">ABR2-2</strain>
    </source>
</reference>
<keyword evidence="3 6" id="KW-0808">Transferase</keyword>
<dbReference type="Gene3D" id="3.90.550.10">
    <property type="entry name" value="Spore Coat Polysaccharide Biosynthesis Protein SpsA, Chain A"/>
    <property type="match status" value="1"/>
</dbReference>
<evidence type="ECO:0000256" key="1">
    <source>
        <dbReference type="ARBA" id="ARBA00006739"/>
    </source>
</evidence>
<name>A0AA51N6V9_9BACT</name>
<keyword evidence="2 6" id="KW-0328">Glycosyltransferase</keyword>
<organism evidence="6 7">
    <name type="scientific">Marivirga arenosa</name>
    <dbReference type="NCBI Taxonomy" id="3059076"/>
    <lineage>
        <taxon>Bacteria</taxon>
        <taxon>Pseudomonadati</taxon>
        <taxon>Bacteroidota</taxon>
        <taxon>Cytophagia</taxon>
        <taxon>Cytophagales</taxon>
        <taxon>Marivirgaceae</taxon>
        <taxon>Marivirga</taxon>
    </lineage>
</organism>
<evidence type="ECO:0000313" key="7">
    <source>
        <dbReference type="Proteomes" id="UP001244443"/>
    </source>
</evidence>
<keyword evidence="7" id="KW-1185">Reference proteome</keyword>
<keyword evidence="4" id="KW-1133">Transmembrane helix</keyword>
<evidence type="ECO:0000256" key="4">
    <source>
        <dbReference type="SAM" id="Phobius"/>
    </source>
</evidence>
<dbReference type="RefSeq" id="WP_308356589.1">
    <property type="nucleotide sequence ID" value="NZ_CP129970.2"/>
</dbReference>
<feature type="transmembrane region" description="Helical" evidence="4">
    <location>
        <begin position="6"/>
        <end position="23"/>
    </location>
</feature>
<dbReference type="PANTHER" id="PTHR43630:SF1">
    <property type="entry name" value="POLY-BETA-1,6-N-ACETYL-D-GLUCOSAMINE SYNTHASE"/>
    <property type="match status" value="1"/>
</dbReference>
<evidence type="ECO:0000313" key="6">
    <source>
        <dbReference type="EMBL" id="WMN06685.1"/>
    </source>
</evidence>
<feature type="transmembrane region" description="Helical" evidence="4">
    <location>
        <begin position="303"/>
        <end position="323"/>
    </location>
</feature>
<evidence type="ECO:0000256" key="2">
    <source>
        <dbReference type="ARBA" id="ARBA00022676"/>
    </source>
</evidence>
<dbReference type="PANTHER" id="PTHR43630">
    <property type="entry name" value="POLY-BETA-1,6-N-ACETYL-D-GLUCOSAMINE SYNTHASE"/>
    <property type="match status" value="1"/>
</dbReference>
<dbReference type="EMBL" id="CP129970">
    <property type="protein sequence ID" value="WMN06685.1"/>
    <property type="molecule type" value="Genomic_DNA"/>
</dbReference>